<dbReference type="AlphaFoldDB" id="A0A0B8PGB7"/>
<name>A0A0B8PGB7_9VIBR</name>
<dbReference type="EMBL" id="BBSA01000009">
    <property type="protein sequence ID" value="GAM63667.1"/>
    <property type="molecule type" value="Genomic_DNA"/>
</dbReference>
<reference evidence="1 2" key="2">
    <citation type="submission" date="2015-01" db="EMBL/GenBank/DDBJ databases">
        <authorList>
            <consortium name="NBRP consortium"/>
            <person name="Sawabe T."/>
            <person name="Meirelles P."/>
            <person name="Feng G."/>
            <person name="Sayaka M."/>
            <person name="Hattori M."/>
            <person name="Ohkuma M."/>
        </authorList>
    </citation>
    <scope>NUCLEOTIDE SEQUENCE [LARGE SCALE GENOMIC DNA]</scope>
    <source>
        <strain evidence="1 2">JCM19232</strain>
    </source>
</reference>
<sequence>MINAPLEIRNALKSGAFFYADLIDVNLGNAYGSGQDEHFYFTTAGHDIIHNSTVYRTGGILKETAQISRKGEIGNDNIDLVFSASDLDMVEAIVARQYMNKPTVISRVLLDSNGKIISGFVMPVRTARAISHDLDVEGTEPEIILSCDTAIGEIDESNPYLVTDQYHQTIQPGDRIMRLASRTRLWQSGEEDTEPYAMPVVYGESYVEPVHAGRYITYDEEEAWIGNMDNRWYRTVFILGISIGECEEVDLTSILWEEARLNLSPVPGGDGLYANGEWSGYVRDDSNNQQDALTDPNLEFIREHITDEVREWLTDMYGRGMTILFLRREHKQHREEGYEGGLDETVNFQVRVRGRSVFDRERGSLLLVLTQHFNSETIS</sequence>
<protein>
    <submittedName>
        <fullName evidence="1">Uncharacterized protein</fullName>
    </submittedName>
</protein>
<gene>
    <name evidence="1" type="ORF">JCM19232_2647</name>
</gene>
<proteinExistence type="predicted"/>
<reference evidence="1 2" key="1">
    <citation type="submission" date="2015-01" db="EMBL/GenBank/DDBJ databases">
        <title>Vibrio sp. C5 JCM 19232 whole genome shotgun sequence.</title>
        <authorList>
            <person name="Sawabe T."/>
            <person name="Meirelles P."/>
            <person name="Feng G."/>
            <person name="Sayaka M."/>
            <person name="Hattori M."/>
            <person name="Ohkuma M."/>
        </authorList>
    </citation>
    <scope>NUCLEOTIDE SEQUENCE [LARGE SCALE GENOMIC DNA]</scope>
    <source>
        <strain evidence="1 2">JCM19232</strain>
    </source>
</reference>
<accession>A0A0B8PGB7</accession>
<organism evidence="1 2">
    <name type="scientific">Vibrio ishigakensis</name>
    <dbReference type="NCBI Taxonomy" id="1481914"/>
    <lineage>
        <taxon>Bacteria</taxon>
        <taxon>Pseudomonadati</taxon>
        <taxon>Pseudomonadota</taxon>
        <taxon>Gammaproteobacteria</taxon>
        <taxon>Vibrionales</taxon>
        <taxon>Vibrionaceae</taxon>
        <taxon>Vibrio</taxon>
    </lineage>
</organism>
<evidence type="ECO:0000313" key="1">
    <source>
        <dbReference type="EMBL" id="GAM63667.1"/>
    </source>
</evidence>
<comment type="caution">
    <text evidence="1">The sequence shown here is derived from an EMBL/GenBank/DDBJ whole genome shotgun (WGS) entry which is preliminary data.</text>
</comment>
<dbReference type="Proteomes" id="UP000031670">
    <property type="component" value="Unassembled WGS sequence"/>
</dbReference>
<evidence type="ECO:0000313" key="2">
    <source>
        <dbReference type="Proteomes" id="UP000031670"/>
    </source>
</evidence>